<protein>
    <submittedName>
        <fullName evidence="1">Uncharacterized protein</fullName>
    </submittedName>
</protein>
<gene>
    <name evidence="1" type="ORF">METZ01_LOCUS314299</name>
</gene>
<organism evidence="1">
    <name type="scientific">marine metagenome</name>
    <dbReference type="NCBI Taxonomy" id="408172"/>
    <lineage>
        <taxon>unclassified sequences</taxon>
        <taxon>metagenomes</taxon>
        <taxon>ecological metagenomes</taxon>
    </lineage>
</organism>
<feature type="non-terminal residue" evidence="1">
    <location>
        <position position="56"/>
    </location>
</feature>
<evidence type="ECO:0000313" key="1">
    <source>
        <dbReference type="EMBL" id="SVC61445.1"/>
    </source>
</evidence>
<proteinExistence type="predicted"/>
<dbReference type="EMBL" id="UINC01100977">
    <property type="protein sequence ID" value="SVC61445.1"/>
    <property type="molecule type" value="Genomic_DNA"/>
</dbReference>
<reference evidence="1" key="1">
    <citation type="submission" date="2018-05" db="EMBL/GenBank/DDBJ databases">
        <authorList>
            <person name="Lanie J.A."/>
            <person name="Ng W.-L."/>
            <person name="Kazmierczak K.M."/>
            <person name="Andrzejewski T.M."/>
            <person name="Davidsen T.M."/>
            <person name="Wayne K.J."/>
            <person name="Tettelin H."/>
            <person name="Glass J.I."/>
            <person name="Rusch D."/>
            <person name="Podicherti R."/>
            <person name="Tsui H.-C.T."/>
            <person name="Winkler M.E."/>
        </authorList>
    </citation>
    <scope>NUCLEOTIDE SEQUENCE</scope>
</reference>
<name>A0A382NMB5_9ZZZZ</name>
<accession>A0A382NMB5</accession>
<sequence>MRLITLRMALHISAWFVCATVPTLSIAQTTHEFDATAYYNTFSFDHPVALRISPGD</sequence>
<dbReference type="AlphaFoldDB" id="A0A382NMB5"/>